<feature type="signal peptide" evidence="7">
    <location>
        <begin position="1"/>
        <end position="26"/>
    </location>
</feature>
<reference evidence="8" key="1">
    <citation type="journal article" date="2014" name="Int. J. Syst. Evol. Microbiol.">
        <title>Complete genome sequence of Corynebacterium casei LMG S-19264T (=DSM 44701T), isolated from a smear-ripened cheese.</title>
        <authorList>
            <consortium name="US DOE Joint Genome Institute (JGI-PGF)"/>
            <person name="Walter F."/>
            <person name="Albersmeier A."/>
            <person name="Kalinowski J."/>
            <person name="Ruckert C."/>
        </authorList>
    </citation>
    <scope>NUCLEOTIDE SEQUENCE</scope>
    <source>
        <strain evidence="8">KCTC 12343</strain>
    </source>
</reference>
<dbReference type="AlphaFoldDB" id="A0A411WZX1"/>
<comment type="function">
    <text evidence="5">Part of a binding-protein-dependent transport system for a sugar.</text>
</comment>
<evidence type="ECO:0000256" key="6">
    <source>
        <dbReference type="ARBA" id="ARBA00049753"/>
    </source>
</evidence>
<gene>
    <name evidence="9" type="ORF">EYF70_16400</name>
    <name evidence="8" type="ORF">GCM10007387_47180</name>
</gene>
<name>A0A411WZX1_9BURK</name>
<evidence type="ECO:0000256" key="5">
    <source>
        <dbReference type="ARBA" id="ARBA00049629"/>
    </source>
</evidence>
<sequence length="429" mass="45485">MTVRARMLLVPALALALAGGAVPGSAAVLEVLNHLETGPDQQAAQVLQAALQARGHEWVDFAVANGAEGLAAALLDSRVRLRNPPAVAQIKGPVIAAMARRGLLLPLDDVARAERWDEALPGVVAGAMKHQGRYVGVPLNIHRINWLWINQRILKQSGARVPASWDEFFATAEAMKRAGHTALAYGGHAWEEQLLFESVALGVGGPVFYRQALVAHDPAQLAGPTMARVLRTFRRIRAYTSAGQPASPQREAAVALASGGAGMLLMGDWANPQLYPEARRLGDSFACVPSPGSAGSFSFVVDSFAMFKGPAAQRRGQLDLAALVMSPAIQHDFNLRKGSIPARAGVALDGYGPCARQAAGAFQAAARDGTLVPALAMALPPELEQAFRNVLSEFWNDERIAPETTMRRLVALTRKAPVPAAASRPASVP</sequence>
<evidence type="ECO:0000256" key="4">
    <source>
        <dbReference type="ARBA" id="ARBA00022729"/>
    </source>
</evidence>
<feature type="chain" id="PRO_5044601779" description="Probable sugar-binding periplasmic protein" evidence="7">
    <location>
        <begin position="27"/>
        <end position="429"/>
    </location>
</feature>
<evidence type="ECO:0000256" key="1">
    <source>
        <dbReference type="ARBA" id="ARBA00004418"/>
    </source>
</evidence>
<dbReference type="PANTHER" id="PTHR43649">
    <property type="entry name" value="ARABINOSE-BINDING PROTEIN-RELATED"/>
    <property type="match status" value="1"/>
</dbReference>
<dbReference type="InterPro" id="IPR006059">
    <property type="entry name" value="SBP"/>
</dbReference>
<dbReference type="Proteomes" id="UP000292307">
    <property type="component" value="Chromosome"/>
</dbReference>
<dbReference type="Proteomes" id="UP000628442">
    <property type="component" value="Unassembled WGS sequence"/>
</dbReference>
<organism evidence="8 11">
    <name type="scientific">Pseudoduganella albidiflava</name>
    <dbReference type="NCBI Taxonomy" id="321983"/>
    <lineage>
        <taxon>Bacteria</taxon>
        <taxon>Pseudomonadati</taxon>
        <taxon>Pseudomonadota</taxon>
        <taxon>Betaproteobacteria</taxon>
        <taxon>Burkholderiales</taxon>
        <taxon>Oxalobacteraceae</taxon>
        <taxon>Telluria group</taxon>
        <taxon>Pseudoduganella</taxon>
    </lineage>
</organism>
<keyword evidence="4 7" id="KW-0732">Signal</keyword>
<dbReference type="RefSeq" id="WP_131146369.1">
    <property type="nucleotide sequence ID" value="NZ_BMWV01000013.1"/>
</dbReference>
<dbReference type="EMBL" id="BMWV01000013">
    <property type="protein sequence ID" value="GGY59300.1"/>
    <property type="molecule type" value="Genomic_DNA"/>
</dbReference>
<evidence type="ECO:0000313" key="9">
    <source>
        <dbReference type="EMBL" id="QBI02254.1"/>
    </source>
</evidence>
<dbReference type="OrthoDB" id="9808332at2"/>
<evidence type="ECO:0000256" key="3">
    <source>
        <dbReference type="ARBA" id="ARBA00022448"/>
    </source>
</evidence>
<comment type="similarity">
    <text evidence="2">Belongs to the bacterial solute-binding protein 1 family.</text>
</comment>
<dbReference type="SUPFAM" id="SSF53850">
    <property type="entry name" value="Periplasmic binding protein-like II"/>
    <property type="match status" value="1"/>
</dbReference>
<dbReference type="Pfam" id="PF13416">
    <property type="entry name" value="SBP_bac_8"/>
    <property type="match status" value="1"/>
</dbReference>
<keyword evidence="10" id="KW-1185">Reference proteome</keyword>
<dbReference type="InterPro" id="IPR050490">
    <property type="entry name" value="Bact_solute-bd_prot1"/>
</dbReference>
<dbReference type="PANTHER" id="PTHR43649:SF28">
    <property type="entry name" value="BINDING PROTEIN COMPONENT OF ABC SUGAR TRANSPORTER-RELATED"/>
    <property type="match status" value="1"/>
</dbReference>
<protein>
    <recommendedName>
        <fullName evidence="6">Probable sugar-binding periplasmic protein</fullName>
    </recommendedName>
</protein>
<accession>A0A411WZX1</accession>
<comment type="subcellular location">
    <subcellularLocation>
        <location evidence="1">Periplasm</location>
    </subcellularLocation>
</comment>
<evidence type="ECO:0000256" key="2">
    <source>
        <dbReference type="ARBA" id="ARBA00008520"/>
    </source>
</evidence>
<reference evidence="9 10" key="2">
    <citation type="submission" date="2019-02" db="EMBL/GenBank/DDBJ databases">
        <title>Draft Genome Sequences of Six Type Strains of the Genus Massilia.</title>
        <authorList>
            <person name="Miess H."/>
            <person name="Frediansyhah A."/>
            <person name="Gross H."/>
        </authorList>
    </citation>
    <scope>NUCLEOTIDE SEQUENCE [LARGE SCALE GENOMIC DNA]</scope>
    <source>
        <strain evidence="9 10">DSM 17472</strain>
    </source>
</reference>
<dbReference type="GO" id="GO:0042597">
    <property type="term" value="C:periplasmic space"/>
    <property type="evidence" value="ECO:0007669"/>
    <property type="project" value="UniProtKB-SubCell"/>
</dbReference>
<keyword evidence="3" id="KW-0813">Transport</keyword>
<dbReference type="EMBL" id="CP036401">
    <property type="protein sequence ID" value="QBI02254.1"/>
    <property type="molecule type" value="Genomic_DNA"/>
</dbReference>
<evidence type="ECO:0000313" key="10">
    <source>
        <dbReference type="Proteomes" id="UP000292307"/>
    </source>
</evidence>
<evidence type="ECO:0000313" key="8">
    <source>
        <dbReference type="EMBL" id="GGY59300.1"/>
    </source>
</evidence>
<evidence type="ECO:0000313" key="11">
    <source>
        <dbReference type="Proteomes" id="UP000628442"/>
    </source>
</evidence>
<proteinExistence type="inferred from homology"/>
<reference evidence="8" key="3">
    <citation type="submission" date="2022-12" db="EMBL/GenBank/DDBJ databases">
        <authorList>
            <person name="Sun Q."/>
            <person name="Kim S."/>
        </authorList>
    </citation>
    <scope>NUCLEOTIDE SEQUENCE</scope>
    <source>
        <strain evidence="8">KCTC 12343</strain>
    </source>
</reference>
<dbReference type="Gene3D" id="3.40.190.10">
    <property type="entry name" value="Periplasmic binding protein-like II"/>
    <property type="match status" value="2"/>
</dbReference>
<evidence type="ECO:0000256" key="7">
    <source>
        <dbReference type="SAM" id="SignalP"/>
    </source>
</evidence>